<dbReference type="InterPro" id="IPR050315">
    <property type="entry name" value="FAD-oxidoreductase_2"/>
</dbReference>
<evidence type="ECO:0000256" key="4">
    <source>
        <dbReference type="ARBA" id="ARBA00023002"/>
    </source>
</evidence>
<accession>A0A4Q4J5U3</accession>
<dbReference type="PANTHER" id="PTHR43400:SF10">
    <property type="entry name" value="3-OXOSTEROID 1-DEHYDROGENASE"/>
    <property type="match status" value="1"/>
</dbReference>
<dbReference type="InterPro" id="IPR027477">
    <property type="entry name" value="Succ_DH/fumarate_Rdtase_cat_sf"/>
</dbReference>
<evidence type="ECO:0000256" key="2">
    <source>
        <dbReference type="ARBA" id="ARBA00022630"/>
    </source>
</evidence>
<proteinExistence type="predicted"/>
<dbReference type="SUPFAM" id="SSF56425">
    <property type="entry name" value="Succinate dehydrogenase/fumarate reductase flavoprotein, catalytic domain"/>
    <property type="match status" value="1"/>
</dbReference>
<keyword evidence="2" id="KW-0285">Flavoprotein</keyword>
<evidence type="ECO:0000313" key="7">
    <source>
        <dbReference type="Proteomes" id="UP000292734"/>
    </source>
</evidence>
<comment type="cofactor">
    <cofactor evidence="1">
        <name>FAD</name>
        <dbReference type="ChEBI" id="CHEBI:57692"/>
    </cofactor>
</comment>
<name>A0A4Q4J5U3_9SPHN</name>
<dbReference type="Proteomes" id="UP000292734">
    <property type="component" value="Unassembled WGS sequence"/>
</dbReference>
<comment type="caution">
    <text evidence="6">The sequence shown here is derived from an EMBL/GenBank/DDBJ whole genome shotgun (WGS) entry which is preliminary data.</text>
</comment>
<evidence type="ECO:0000313" key="6">
    <source>
        <dbReference type="EMBL" id="RYM01569.1"/>
    </source>
</evidence>
<dbReference type="InterPro" id="IPR003953">
    <property type="entry name" value="FAD-dep_OxRdtase_2_FAD-bd"/>
</dbReference>
<organism evidence="6 7">
    <name type="scientific">Sphingobium indicum</name>
    <dbReference type="NCBI Taxonomy" id="332055"/>
    <lineage>
        <taxon>Bacteria</taxon>
        <taxon>Pseudomonadati</taxon>
        <taxon>Pseudomonadota</taxon>
        <taxon>Alphaproteobacteria</taxon>
        <taxon>Sphingomonadales</taxon>
        <taxon>Sphingomonadaceae</taxon>
        <taxon>Sphingobium</taxon>
    </lineage>
</organism>
<keyword evidence="4" id="KW-0560">Oxidoreductase</keyword>
<dbReference type="GO" id="GO:0008202">
    <property type="term" value="P:steroid metabolic process"/>
    <property type="evidence" value="ECO:0007669"/>
    <property type="project" value="UniProtKB-ARBA"/>
</dbReference>
<evidence type="ECO:0000259" key="5">
    <source>
        <dbReference type="Pfam" id="PF00890"/>
    </source>
</evidence>
<gene>
    <name evidence="6" type="ORF">EWH08_12910</name>
</gene>
<reference evidence="6 7" key="1">
    <citation type="submission" date="2019-02" db="EMBL/GenBank/DDBJ databases">
        <authorList>
            <person name="Feng G."/>
        </authorList>
    </citation>
    <scope>NUCLEOTIDE SEQUENCE [LARGE SCALE GENOMIC DNA]</scope>
    <source>
        <strain evidence="6 7">DSM 26779</strain>
    </source>
</reference>
<evidence type="ECO:0000256" key="1">
    <source>
        <dbReference type="ARBA" id="ARBA00001974"/>
    </source>
</evidence>
<dbReference type="RefSeq" id="WP_129965524.1">
    <property type="nucleotide sequence ID" value="NZ_JACBZE010000005.1"/>
</dbReference>
<protein>
    <submittedName>
        <fullName evidence="6">FAD-dependent oxidoreductase</fullName>
    </submittedName>
</protein>
<dbReference type="PANTHER" id="PTHR43400">
    <property type="entry name" value="FUMARATE REDUCTASE"/>
    <property type="match status" value="1"/>
</dbReference>
<sequence length="566" mass="58993">MEAATGEGSSVIECDVLVAGSGAAGLSAAIVAAQAGLSVVVAEKASVFGGTTALSGGGVWIPASRAMRADGFDDSIADAAAYLKAVLGAQYDDSKVEAYLAHANEAVDYLSEHAGLELISAGLPDYEMHLPGAGHSRCLLSPDFDGRKLGPLLRKLRPALREMGGPLGFQIGFADMEPLLNLHRSFAAFRKSVRIVARQVADLLVHGRATRLANGNALAARLLLAAADSGVSLWSDAPVKSLRTADNRVIGAIVERSGQTLEVRTSKAVIMATGGFGADAAMRREHIPLAATSYSLAPRENRGDGIRLALGAGGRLAEGNAANAIWTPMSAVPAGDGPPRPFPHLAGDRLKPGSIIVDADGRRFTDEANHYQAVGNDINRVGAERMFLVGDAQFLRRYGMGLARPAPWPHGALLRKGYLKRAGTVAELAGQLGIDPARLERTVATFNEHARQGHDPEFGRGAHAYSHFMGDPGRDNPSLAPLEHAPFYAIELRPGDLCTLLGVVTDARAAVLDAAGQPIAGLYAVGLDMNSPWRGAYPGGGAALGPAIVFGYLAARDIVRAGQAAA</sequence>
<dbReference type="PRINTS" id="PR00411">
    <property type="entry name" value="PNDRDTASEI"/>
</dbReference>
<feature type="domain" description="FAD-dependent oxidoreductase 2 FAD-binding" evidence="5">
    <location>
        <begin position="15"/>
        <end position="544"/>
    </location>
</feature>
<dbReference type="AlphaFoldDB" id="A0A4Q4J5U3"/>
<dbReference type="GO" id="GO:0016491">
    <property type="term" value="F:oxidoreductase activity"/>
    <property type="evidence" value="ECO:0007669"/>
    <property type="project" value="UniProtKB-KW"/>
</dbReference>
<dbReference type="SUPFAM" id="SSF51905">
    <property type="entry name" value="FAD/NAD(P)-binding domain"/>
    <property type="match status" value="1"/>
</dbReference>
<keyword evidence="3" id="KW-0274">FAD</keyword>
<dbReference type="Gene3D" id="3.50.50.60">
    <property type="entry name" value="FAD/NAD(P)-binding domain"/>
    <property type="match status" value="2"/>
</dbReference>
<dbReference type="InterPro" id="IPR036188">
    <property type="entry name" value="FAD/NAD-bd_sf"/>
</dbReference>
<evidence type="ECO:0000256" key="3">
    <source>
        <dbReference type="ARBA" id="ARBA00022827"/>
    </source>
</evidence>
<dbReference type="EMBL" id="SEOM01000004">
    <property type="protein sequence ID" value="RYM01569.1"/>
    <property type="molecule type" value="Genomic_DNA"/>
</dbReference>
<dbReference type="Pfam" id="PF00890">
    <property type="entry name" value="FAD_binding_2"/>
    <property type="match status" value="1"/>
</dbReference>